<gene>
    <name evidence="1" type="ORF">M5K25_023744</name>
</gene>
<name>A0ABD0U036_DENTH</name>
<accession>A0ABD0U036</accession>
<protein>
    <submittedName>
        <fullName evidence="1">Uncharacterized protein</fullName>
    </submittedName>
</protein>
<reference evidence="1 2" key="1">
    <citation type="journal article" date="2024" name="Plant Biotechnol. J.">
        <title>Dendrobium thyrsiflorum genome and its molecular insights into genes involved in important horticultural traits.</title>
        <authorList>
            <person name="Chen B."/>
            <person name="Wang J.Y."/>
            <person name="Zheng P.J."/>
            <person name="Li K.L."/>
            <person name="Liang Y.M."/>
            <person name="Chen X.F."/>
            <person name="Zhang C."/>
            <person name="Zhao X."/>
            <person name="He X."/>
            <person name="Zhang G.Q."/>
            <person name="Liu Z.J."/>
            <person name="Xu Q."/>
        </authorList>
    </citation>
    <scope>NUCLEOTIDE SEQUENCE [LARGE SCALE GENOMIC DNA]</scope>
    <source>
        <strain evidence="1">GZMU011</strain>
    </source>
</reference>
<dbReference type="PANTHER" id="PTHR21243">
    <property type="entry name" value="PROTEIN SCAI"/>
    <property type="match status" value="1"/>
</dbReference>
<comment type="caution">
    <text evidence="1">The sequence shown here is derived from an EMBL/GenBank/DDBJ whole genome shotgun (WGS) entry which is preliminary data.</text>
</comment>
<dbReference type="InterPro" id="IPR022709">
    <property type="entry name" value="SCAI"/>
</dbReference>
<dbReference type="Pfam" id="PF12070">
    <property type="entry name" value="SCAI"/>
    <property type="match status" value="1"/>
</dbReference>
<dbReference type="EMBL" id="JANQDX010000018">
    <property type="protein sequence ID" value="KAL0905332.1"/>
    <property type="molecule type" value="Genomic_DNA"/>
</dbReference>
<evidence type="ECO:0000313" key="1">
    <source>
        <dbReference type="EMBL" id="KAL0905332.1"/>
    </source>
</evidence>
<dbReference type="Proteomes" id="UP001552299">
    <property type="component" value="Unassembled WGS sequence"/>
</dbReference>
<proteinExistence type="predicted"/>
<sequence length="247" mass="27037">MVVEEGWAAVMWRKNSAGENKMNGHSPSFYQRSGSTIEVRLEQNLREGMSSTPNDRGLAGFLQDSRVGSNSLYPCDLIPFTRKPLFLIIDSNNSHAFKAGVGVVDVAIGLVANMNVIHGEEKGETMAMLLSPTSQAPATGATSESSRNQNISQFTMFLTAPVQAFCILLGVSGINMEKASIYNAHNNNADLSHSFQETYNNAEKLFSSSLNDWENALLASDELHPIWIEVLGDPFLRRFLLSTTFAG</sequence>
<dbReference type="AlphaFoldDB" id="A0ABD0U036"/>
<evidence type="ECO:0000313" key="2">
    <source>
        <dbReference type="Proteomes" id="UP001552299"/>
    </source>
</evidence>
<keyword evidence="2" id="KW-1185">Reference proteome</keyword>
<organism evidence="1 2">
    <name type="scientific">Dendrobium thyrsiflorum</name>
    <name type="common">Pinecone-like raceme dendrobium</name>
    <name type="synonym">Orchid</name>
    <dbReference type="NCBI Taxonomy" id="117978"/>
    <lineage>
        <taxon>Eukaryota</taxon>
        <taxon>Viridiplantae</taxon>
        <taxon>Streptophyta</taxon>
        <taxon>Embryophyta</taxon>
        <taxon>Tracheophyta</taxon>
        <taxon>Spermatophyta</taxon>
        <taxon>Magnoliopsida</taxon>
        <taxon>Liliopsida</taxon>
        <taxon>Asparagales</taxon>
        <taxon>Orchidaceae</taxon>
        <taxon>Epidendroideae</taxon>
        <taxon>Malaxideae</taxon>
        <taxon>Dendrobiinae</taxon>
        <taxon>Dendrobium</taxon>
    </lineage>
</organism>